<feature type="domain" description="Enoyl reductase (ER)" evidence="9">
    <location>
        <begin position="2"/>
        <end position="332"/>
    </location>
</feature>
<keyword evidence="8" id="KW-1133">Transmembrane helix</keyword>
<dbReference type="AlphaFoldDB" id="A0A059XQX7"/>
<dbReference type="GO" id="GO:0005737">
    <property type="term" value="C:cytoplasm"/>
    <property type="evidence" value="ECO:0007669"/>
    <property type="project" value="TreeGrafter"/>
</dbReference>
<name>A0A059XQX7_9BACT</name>
<dbReference type="SMART" id="SM00829">
    <property type="entry name" value="PKS_ER"/>
    <property type="match status" value="1"/>
</dbReference>
<sequence length="334" mass="35261">MKAVRSLAPGQPFVCQDVPDPRPGSGEVLLRVQACGICHSDMFVREGLFPGISYPRIPGHEVVGVILETGPGVVDFRKGDAVGVGWHGGHCLTCPACRRGDFILCSRGRITGISYDGGYAEFMVAPEHALARVPNGMDPAEAAPLLCAGVTTFNSLRHAGALAGSVVAVLGIGGLGHLALQFSKKMGFRTVALSSGSEKSGLARSLGADEYVDMKRENPVEVLGKMGGAQVILATIPHSDTISRLVDALGDNGRMVLLGADTAPVQVSPLQLIPKRKSVSGWPSGDALDSEQTLNFAHLAGIRAMVERMPLDRAEEAYGTMIRNKARFRVVLTV</sequence>
<dbReference type="CDD" id="cd08296">
    <property type="entry name" value="CAD_like"/>
    <property type="match status" value="1"/>
</dbReference>
<dbReference type="PROSITE" id="PS00059">
    <property type="entry name" value="ADH_ZINC"/>
    <property type="match status" value="1"/>
</dbReference>
<keyword evidence="6" id="KW-0520">NAD</keyword>
<evidence type="ECO:0000256" key="1">
    <source>
        <dbReference type="ARBA" id="ARBA00001947"/>
    </source>
</evidence>
<dbReference type="GO" id="GO:0004022">
    <property type="term" value="F:alcohol dehydrogenase (NAD+) activity"/>
    <property type="evidence" value="ECO:0007669"/>
    <property type="project" value="TreeGrafter"/>
</dbReference>
<dbReference type="SUPFAM" id="SSF51735">
    <property type="entry name" value="NAD(P)-binding Rossmann-fold domains"/>
    <property type="match status" value="1"/>
</dbReference>
<keyword evidence="4 7" id="KW-0862">Zinc</keyword>
<keyword evidence="8" id="KW-0472">Membrane</keyword>
<dbReference type="GO" id="GO:0008270">
    <property type="term" value="F:zinc ion binding"/>
    <property type="evidence" value="ECO:0007669"/>
    <property type="project" value="InterPro"/>
</dbReference>
<comment type="similarity">
    <text evidence="2 7">Belongs to the zinc-containing alcohol dehydrogenase family.</text>
</comment>
<dbReference type="Pfam" id="PF00107">
    <property type="entry name" value="ADH_zinc_N"/>
    <property type="match status" value="1"/>
</dbReference>
<protein>
    <submittedName>
        <fullName evidence="10">Alcohol dehydrogenase</fullName>
    </submittedName>
</protein>
<keyword evidence="11" id="KW-1185">Reference proteome</keyword>
<accession>A0A059XQX7</accession>
<evidence type="ECO:0000256" key="8">
    <source>
        <dbReference type="SAM" id="Phobius"/>
    </source>
</evidence>
<dbReference type="Pfam" id="PF08240">
    <property type="entry name" value="ADH_N"/>
    <property type="match status" value="1"/>
</dbReference>
<reference evidence="10 11" key="2">
    <citation type="journal article" date="2015" name="Biomed. Res. Int.">
        <title>Effects of Arsenite Resistance on the Growth and Functional Gene Expression of Leptospirillum ferriphilum and Acidithiobacillus thiooxidans in Pure Culture and Coculture.</title>
        <authorList>
            <person name="Jiang H."/>
            <person name="Liang Y."/>
            <person name="Yin H."/>
            <person name="Xiao Y."/>
            <person name="Guo X."/>
            <person name="Xu Y."/>
            <person name="Hu Q."/>
            <person name="Liu H."/>
            <person name="Liu X."/>
        </authorList>
    </citation>
    <scope>NUCLEOTIDE SEQUENCE [LARGE SCALE GENOMIC DNA]</scope>
    <source>
        <strain evidence="10 11">YSK</strain>
    </source>
</reference>
<dbReference type="Proteomes" id="UP000027059">
    <property type="component" value="Chromosome"/>
</dbReference>
<dbReference type="InterPro" id="IPR013154">
    <property type="entry name" value="ADH-like_N"/>
</dbReference>
<reference evidence="11" key="1">
    <citation type="submission" date="2014-02" db="EMBL/GenBank/DDBJ databases">
        <title>Complete genome sequence and comparative genomic analysis of the nitrogen-fixing bacterium Leptospirillum ferriphilum YSK.</title>
        <authorList>
            <person name="Guo X."/>
            <person name="Yin H."/>
            <person name="Liang Y."/>
            <person name="Hu Q."/>
            <person name="Ma L."/>
            <person name="Xiao Y."/>
            <person name="Zhang X."/>
            <person name="Qiu G."/>
            <person name="Liu X."/>
        </authorList>
    </citation>
    <scope>NUCLEOTIDE SEQUENCE [LARGE SCALE GENOMIC DNA]</scope>
    <source>
        <strain evidence="11">YSK</strain>
    </source>
</reference>
<evidence type="ECO:0000313" key="10">
    <source>
        <dbReference type="EMBL" id="AIA30999.1"/>
    </source>
</evidence>
<dbReference type="InterPro" id="IPR036291">
    <property type="entry name" value="NAD(P)-bd_dom_sf"/>
</dbReference>
<evidence type="ECO:0000256" key="7">
    <source>
        <dbReference type="RuleBase" id="RU361277"/>
    </source>
</evidence>
<dbReference type="InterPro" id="IPR011032">
    <property type="entry name" value="GroES-like_sf"/>
</dbReference>
<dbReference type="InterPro" id="IPR020843">
    <property type="entry name" value="ER"/>
</dbReference>
<dbReference type="EMBL" id="CP007243">
    <property type="protein sequence ID" value="AIA30999.1"/>
    <property type="molecule type" value="Genomic_DNA"/>
</dbReference>
<dbReference type="RefSeq" id="WP_038505949.1">
    <property type="nucleotide sequence ID" value="NZ_CP007243.1"/>
</dbReference>
<dbReference type="PANTHER" id="PTHR42940:SF7">
    <property type="entry name" value="ALCOHOL DEHYDROGENASE-LIKE N-TERMINAL DOMAIN-CONTAINING PROTEIN"/>
    <property type="match status" value="1"/>
</dbReference>
<evidence type="ECO:0000256" key="6">
    <source>
        <dbReference type="ARBA" id="ARBA00023027"/>
    </source>
</evidence>
<dbReference type="OrthoDB" id="9774952at2"/>
<evidence type="ECO:0000256" key="4">
    <source>
        <dbReference type="ARBA" id="ARBA00022833"/>
    </source>
</evidence>
<evidence type="ECO:0000256" key="3">
    <source>
        <dbReference type="ARBA" id="ARBA00022723"/>
    </source>
</evidence>
<feature type="transmembrane region" description="Helical" evidence="8">
    <location>
        <begin position="159"/>
        <end position="180"/>
    </location>
</feature>
<organism evidence="10 11">
    <name type="scientific">Leptospirillum ferriphilum YSK</name>
    <dbReference type="NCBI Taxonomy" id="1441628"/>
    <lineage>
        <taxon>Bacteria</taxon>
        <taxon>Pseudomonadati</taxon>
        <taxon>Nitrospirota</taxon>
        <taxon>Nitrospiria</taxon>
        <taxon>Nitrospirales</taxon>
        <taxon>Nitrospiraceae</taxon>
        <taxon>Leptospirillum</taxon>
    </lineage>
</organism>
<evidence type="ECO:0000256" key="2">
    <source>
        <dbReference type="ARBA" id="ARBA00008072"/>
    </source>
</evidence>
<dbReference type="KEGG" id="lfp:Y981_10340"/>
<evidence type="ECO:0000313" key="11">
    <source>
        <dbReference type="Proteomes" id="UP000027059"/>
    </source>
</evidence>
<dbReference type="PANTHER" id="PTHR42940">
    <property type="entry name" value="ALCOHOL DEHYDROGENASE 1-RELATED"/>
    <property type="match status" value="1"/>
</dbReference>
<keyword evidence="8" id="KW-0812">Transmembrane</keyword>
<dbReference type="Gene3D" id="3.40.50.720">
    <property type="entry name" value="NAD(P)-binding Rossmann-like Domain"/>
    <property type="match status" value="1"/>
</dbReference>
<dbReference type="HOGENOM" id="CLU_026673_20_1_0"/>
<dbReference type="InterPro" id="IPR013149">
    <property type="entry name" value="ADH-like_C"/>
</dbReference>
<keyword evidence="3 7" id="KW-0479">Metal-binding</keyword>
<evidence type="ECO:0000259" key="9">
    <source>
        <dbReference type="SMART" id="SM00829"/>
    </source>
</evidence>
<gene>
    <name evidence="10" type="ORF">Y981_10340</name>
</gene>
<keyword evidence="5" id="KW-0560">Oxidoreductase</keyword>
<dbReference type="FunFam" id="3.40.50.720:FF:000039">
    <property type="entry name" value="Alcohol dehydrogenase AdhP"/>
    <property type="match status" value="1"/>
</dbReference>
<comment type="cofactor">
    <cofactor evidence="1 7">
        <name>Zn(2+)</name>
        <dbReference type="ChEBI" id="CHEBI:29105"/>
    </cofactor>
</comment>
<proteinExistence type="inferred from homology"/>
<dbReference type="Gene3D" id="3.90.180.10">
    <property type="entry name" value="Medium-chain alcohol dehydrogenases, catalytic domain"/>
    <property type="match status" value="1"/>
</dbReference>
<evidence type="ECO:0000256" key="5">
    <source>
        <dbReference type="ARBA" id="ARBA00023002"/>
    </source>
</evidence>
<dbReference type="SUPFAM" id="SSF50129">
    <property type="entry name" value="GroES-like"/>
    <property type="match status" value="1"/>
</dbReference>
<dbReference type="InterPro" id="IPR002328">
    <property type="entry name" value="ADH_Zn_CS"/>
</dbReference>